<evidence type="ECO:0000256" key="1">
    <source>
        <dbReference type="ARBA" id="ARBA00006484"/>
    </source>
</evidence>
<keyword evidence="5" id="KW-1185">Reference proteome</keyword>
<evidence type="ECO:0000313" key="5">
    <source>
        <dbReference type="Proteomes" id="UP001174936"/>
    </source>
</evidence>
<dbReference type="Pfam" id="PF00106">
    <property type="entry name" value="adh_short"/>
    <property type="match status" value="1"/>
</dbReference>
<dbReference type="PANTHER" id="PTHR43544:SF7">
    <property type="entry name" value="NADB-LER2"/>
    <property type="match status" value="1"/>
</dbReference>
<dbReference type="InterPro" id="IPR002347">
    <property type="entry name" value="SDR_fam"/>
</dbReference>
<protein>
    <submittedName>
        <fullName evidence="4">Aflatoxin biosynthesis ketoreductase nor-1</fullName>
    </submittedName>
</protein>
<evidence type="ECO:0000256" key="3">
    <source>
        <dbReference type="ARBA" id="ARBA00023002"/>
    </source>
</evidence>
<keyword evidence="3" id="KW-0560">Oxidoreductase</keyword>
<dbReference type="CDD" id="cd05325">
    <property type="entry name" value="carb_red_sniffer_like_SDR_c"/>
    <property type="match status" value="1"/>
</dbReference>
<sequence>MSTTTNVLITGVSRGLGRALAELYLSRPNHTVIGSVRDLSSLTATTLRSTTPAPGSRLILVKIEVTSPTDYTSAITHLTTAESITHLDIVIANAGINGELTTVADTPISDLKEVLDVNTVGPILLFQATLPLLLKSKNPKWIAMSTISSSIGSLDQTAAFPTASYGLSKAAFNFATRSIHFQHEGIVAVAVHPGWVKTDMGNASAKVFGLESAAVEVEDSVRAVVGIIDKATKENESGKLIGFDGNVIPW</sequence>
<proteinExistence type="inferred from homology"/>
<dbReference type="AlphaFoldDB" id="A0AA39Y9S3"/>
<comment type="caution">
    <text evidence="4">The sequence shown here is derived from an EMBL/GenBank/DDBJ whole genome shotgun (WGS) entry which is preliminary data.</text>
</comment>
<dbReference type="GO" id="GO:0005737">
    <property type="term" value="C:cytoplasm"/>
    <property type="evidence" value="ECO:0007669"/>
    <property type="project" value="TreeGrafter"/>
</dbReference>
<dbReference type="PRINTS" id="PR00081">
    <property type="entry name" value="GDHRDH"/>
</dbReference>
<dbReference type="SUPFAM" id="SSF51735">
    <property type="entry name" value="NAD(P)-binding Rossmann-fold domains"/>
    <property type="match status" value="1"/>
</dbReference>
<dbReference type="EMBL" id="JAULSV010000003">
    <property type="protein sequence ID" value="KAK0648658.1"/>
    <property type="molecule type" value="Genomic_DNA"/>
</dbReference>
<evidence type="ECO:0000256" key="2">
    <source>
        <dbReference type="ARBA" id="ARBA00022857"/>
    </source>
</evidence>
<dbReference type="Proteomes" id="UP001174936">
    <property type="component" value="Unassembled WGS sequence"/>
</dbReference>
<comment type="similarity">
    <text evidence="1">Belongs to the short-chain dehydrogenases/reductases (SDR) family.</text>
</comment>
<evidence type="ECO:0000313" key="4">
    <source>
        <dbReference type="EMBL" id="KAK0648658.1"/>
    </source>
</evidence>
<dbReference type="PANTHER" id="PTHR43544">
    <property type="entry name" value="SHORT-CHAIN DEHYDROGENASE/REDUCTASE"/>
    <property type="match status" value="1"/>
</dbReference>
<organism evidence="4 5">
    <name type="scientific">Cercophora newfieldiana</name>
    <dbReference type="NCBI Taxonomy" id="92897"/>
    <lineage>
        <taxon>Eukaryota</taxon>
        <taxon>Fungi</taxon>
        <taxon>Dikarya</taxon>
        <taxon>Ascomycota</taxon>
        <taxon>Pezizomycotina</taxon>
        <taxon>Sordariomycetes</taxon>
        <taxon>Sordariomycetidae</taxon>
        <taxon>Sordariales</taxon>
        <taxon>Lasiosphaeriaceae</taxon>
        <taxon>Cercophora</taxon>
    </lineage>
</organism>
<keyword evidence="2" id="KW-0521">NADP</keyword>
<name>A0AA39Y9S3_9PEZI</name>
<reference evidence="4" key="1">
    <citation type="submission" date="2023-06" db="EMBL/GenBank/DDBJ databases">
        <title>Genome-scale phylogeny and comparative genomics of the fungal order Sordariales.</title>
        <authorList>
            <consortium name="Lawrence Berkeley National Laboratory"/>
            <person name="Hensen N."/>
            <person name="Bonometti L."/>
            <person name="Westerberg I."/>
            <person name="Brannstrom I.O."/>
            <person name="Guillou S."/>
            <person name="Cros-Aarteil S."/>
            <person name="Calhoun S."/>
            <person name="Haridas S."/>
            <person name="Kuo A."/>
            <person name="Mondo S."/>
            <person name="Pangilinan J."/>
            <person name="Riley R."/>
            <person name="Labutti K."/>
            <person name="Andreopoulos B."/>
            <person name="Lipzen A."/>
            <person name="Chen C."/>
            <person name="Yanf M."/>
            <person name="Daum C."/>
            <person name="Ng V."/>
            <person name="Clum A."/>
            <person name="Steindorff A."/>
            <person name="Ohm R."/>
            <person name="Martin F."/>
            <person name="Silar P."/>
            <person name="Natvig D."/>
            <person name="Lalanne C."/>
            <person name="Gautier V."/>
            <person name="Ament-Velasquez S.L."/>
            <person name="Kruys A."/>
            <person name="Hutchinson M.I."/>
            <person name="Powell A.J."/>
            <person name="Barry K."/>
            <person name="Miller A.N."/>
            <person name="Grigoriev I.V."/>
            <person name="Debuchy R."/>
            <person name="Gladieux P."/>
            <person name="Thoren M.H."/>
            <person name="Johannesson H."/>
        </authorList>
    </citation>
    <scope>NUCLEOTIDE SEQUENCE</scope>
    <source>
        <strain evidence="4">SMH2532-1</strain>
    </source>
</reference>
<accession>A0AA39Y9S3</accession>
<dbReference type="InterPro" id="IPR051468">
    <property type="entry name" value="Fungal_SecMetab_SDRs"/>
</dbReference>
<dbReference type="GO" id="GO:0016491">
    <property type="term" value="F:oxidoreductase activity"/>
    <property type="evidence" value="ECO:0007669"/>
    <property type="project" value="UniProtKB-KW"/>
</dbReference>
<dbReference type="Gene3D" id="3.40.50.720">
    <property type="entry name" value="NAD(P)-binding Rossmann-like Domain"/>
    <property type="match status" value="1"/>
</dbReference>
<dbReference type="InterPro" id="IPR036291">
    <property type="entry name" value="NAD(P)-bd_dom_sf"/>
</dbReference>
<gene>
    <name evidence="4" type="ORF">B0T16DRAFT_327235</name>
</gene>